<name>A0A813KRH5_POLGL</name>
<comment type="caution">
    <text evidence="3">The sequence shown here is derived from an EMBL/GenBank/DDBJ whole genome shotgun (WGS) entry which is preliminary data.</text>
</comment>
<reference evidence="3" key="1">
    <citation type="submission" date="2021-02" db="EMBL/GenBank/DDBJ databases">
        <authorList>
            <person name="Dougan E. K."/>
            <person name="Rhodes N."/>
            <person name="Thang M."/>
            <person name="Chan C."/>
        </authorList>
    </citation>
    <scope>NUCLEOTIDE SEQUENCE</scope>
</reference>
<evidence type="ECO:0000313" key="1">
    <source>
        <dbReference type="EMBL" id="CAE8612095.1"/>
    </source>
</evidence>
<accession>A0A813KRH5</accession>
<dbReference type="EMBL" id="CAJNNV010025081">
    <property type="protein sequence ID" value="CAE8612095.1"/>
    <property type="molecule type" value="Genomic_DNA"/>
</dbReference>
<keyword evidence="5" id="KW-1185">Reference proteome</keyword>
<sequence length="170" mass="19038">MSKQEAADSQAVSTVAECKGDVVSGKGKGKDQVETISLCVDQAEWLLGAAERHCPEAGAPEKWQGLRQLIDCSNREPPKTKKTIFLTVRCRRCLQHTRGGDKREYEIELPADQWQWLESVKERCTHSSVSKTIRIMIDFYKPLCEFDAVLEQAIFKCRESPGPSIEPAAA</sequence>
<evidence type="ECO:0000313" key="3">
    <source>
        <dbReference type="EMBL" id="CAE8710015.1"/>
    </source>
</evidence>
<evidence type="ECO:0000313" key="4">
    <source>
        <dbReference type="Proteomes" id="UP000626109"/>
    </source>
</evidence>
<organism evidence="3 4">
    <name type="scientific">Polarella glacialis</name>
    <name type="common">Dinoflagellate</name>
    <dbReference type="NCBI Taxonomy" id="89957"/>
    <lineage>
        <taxon>Eukaryota</taxon>
        <taxon>Sar</taxon>
        <taxon>Alveolata</taxon>
        <taxon>Dinophyceae</taxon>
        <taxon>Suessiales</taxon>
        <taxon>Suessiaceae</taxon>
        <taxon>Polarella</taxon>
    </lineage>
</organism>
<evidence type="ECO:0000313" key="2">
    <source>
        <dbReference type="EMBL" id="CAE8614825.1"/>
    </source>
</evidence>
<gene>
    <name evidence="1" type="ORF">PGLA1383_LOCUS29895</name>
    <name evidence="2" type="ORF">PGLA1383_LOCUS32546</name>
    <name evidence="3" type="ORF">PGLA2088_LOCUS35743</name>
</gene>
<dbReference type="OrthoDB" id="193963at2759"/>
<dbReference type="Proteomes" id="UP000654075">
    <property type="component" value="Unassembled WGS sequence"/>
</dbReference>
<protein>
    <submittedName>
        <fullName evidence="3">Uncharacterized protein</fullName>
    </submittedName>
</protein>
<dbReference type="Proteomes" id="UP000626109">
    <property type="component" value="Unassembled WGS sequence"/>
</dbReference>
<dbReference type="EMBL" id="CAJNNW010031931">
    <property type="protein sequence ID" value="CAE8710015.1"/>
    <property type="molecule type" value="Genomic_DNA"/>
</dbReference>
<proteinExistence type="predicted"/>
<evidence type="ECO:0000313" key="5">
    <source>
        <dbReference type="Proteomes" id="UP000654075"/>
    </source>
</evidence>
<dbReference type="AlphaFoldDB" id="A0A813KRH5"/>
<dbReference type="EMBL" id="CAJNNV010025513">
    <property type="protein sequence ID" value="CAE8614825.1"/>
    <property type="molecule type" value="Genomic_DNA"/>
</dbReference>